<evidence type="ECO:0000313" key="15">
    <source>
        <dbReference type="Proteomes" id="UP000639772"/>
    </source>
</evidence>
<organism evidence="13 15">
    <name type="scientific">Vanilla planifolia</name>
    <name type="common">Vanilla</name>
    <dbReference type="NCBI Taxonomy" id="51239"/>
    <lineage>
        <taxon>Eukaryota</taxon>
        <taxon>Viridiplantae</taxon>
        <taxon>Streptophyta</taxon>
        <taxon>Embryophyta</taxon>
        <taxon>Tracheophyta</taxon>
        <taxon>Spermatophyta</taxon>
        <taxon>Magnoliopsida</taxon>
        <taxon>Liliopsida</taxon>
        <taxon>Asparagales</taxon>
        <taxon>Orchidaceae</taxon>
        <taxon>Vanilloideae</taxon>
        <taxon>Vanilleae</taxon>
        <taxon>Vanilla</taxon>
    </lineage>
</organism>
<evidence type="ECO:0000256" key="10">
    <source>
        <dbReference type="SAM" id="SignalP"/>
    </source>
</evidence>
<dbReference type="GO" id="GO:0004672">
    <property type="term" value="F:protein kinase activity"/>
    <property type="evidence" value="ECO:0007669"/>
    <property type="project" value="InterPro"/>
</dbReference>
<evidence type="ECO:0000256" key="9">
    <source>
        <dbReference type="SAM" id="Phobius"/>
    </source>
</evidence>
<keyword evidence="7 9" id="KW-0472">Membrane</keyword>
<dbReference type="PANTHER" id="PTHR48007:SF38">
    <property type="entry name" value="LEUCINE-RICH REPEAT PROTEIN KINASE FAMILY PROTEIN"/>
    <property type="match status" value="1"/>
</dbReference>
<keyword evidence="4 10" id="KW-0732">Signal</keyword>
<evidence type="ECO:0000256" key="3">
    <source>
        <dbReference type="ARBA" id="ARBA00022692"/>
    </source>
</evidence>
<feature type="compositionally biased region" description="Polar residues" evidence="8">
    <location>
        <begin position="681"/>
        <end position="690"/>
    </location>
</feature>
<dbReference type="OrthoDB" id="418615at2759"/>
<dbReference type="FunFam" id="3.80.10.10:FF:000400">
    <property type="entry name" value="Nuclear pore complex protein NUP107"/>
    <property type="match status" value="1"/>
</dbReference>
<dbReference type="Proteomes" id="UP000636800">
    <property type="component" value="Chromosome 5"/>
</dbReference>
<dbReference type="GO" id="GO:0016020">
    <property type="term" value="C:membrane"/>
    <property type="evidence" value="ECO:0007669"/>
    <property type="project" value="UniProtKB-SubCell"/>
</dbReference>
<dbReference type="InterPro" id="IPR013210">
    <property type="entry name" value="LRR_N_plant-typ"/>
</dbReference>
<dbReference type="InterPro" id="IPR046959">
    <property type="entry name" value="PRK1-6/SRF4-like"/>
</dbReference>
<evidence type="ECO:0000313" key="14">
    <source>
        <dbReference type="Proteomes" id="UP000636800"/>
    </source>
</evidence>
<dbReference type="InterPro" id="IPR011009">
    <property type="entry name" value="Kinase-like_dom_sf"/>
</dbReference>
<keyword evidence="6 9" id="KW-1133">Transmembrane helix</keyword>
<dbReference type="SUPFAM" id="SSF56112">
    <property type="entry name" value="Protein kinase-like (PK-like)"/>
    <property type="match status" value="1"/>
</dbReference>
<feature type="compositionally biased region" description="Basic and acidic residues" evidence="8">
    <location>
        <begin position="291"/>
        <end position="308"/>
    </location>
</feature>
<dbReference type="GO" id="GO:0005524">
    <property type="term" value="F:ATP binding"/>
    <property type="evidence" value="ECO:0007669"/>
    <property type="project" value="InterPro"/>
</dbReference>
<reference evidence="14 15" key="1">
    <citation type="journal article" date="2020" name="Nat. Food">
        <title>A phased Vanilla planifolia genome enables genetic improvement of flavour and production.</title>
        <authorList>
            <person name="Hasing T."/>
            <person name="Tang H."/>
            <person name="Brym M."/>
            <person name="Khazi F."/>
            <person name="Huang T."/>
            <person name="Chambers A.H."/>
        </authorList>
    </citation>
    <scope>NUCLEOTIDE SEQUENCE [LARGE SCALE GENOMIC DNA]</scope>
    <source>
        <tissue evidence="13">Leaf</tissue>
    </source>
</reference>
<dbReference type="PANTHER" id="PTHR48007">
    <property type="entry name" value="LEUCINE-RICH REPEAT RECEPTOR-LIKE PROTEIN KINASE PXC1"/>
    <property type="match status" value="1"/>
</dbReference>
<keyword evidence="2" id="KW-0433">Leucine-rich repeat</keyword>
<protein>
    <recommendedName>
        <fullName evidence="11">Protein kinase domain-containing protein</fullName>
    </recommendedName>
</protein>
<keyword evidence="3 9" id="KW-0812">Transmembrane</keyword>
<dbReference type="InterPro" id="IPR032675">
    <property type="entry name" value="LRR_dom_sf"/>
</dbReference>
<evidence type="ECO:0000256" key="5">
    <source>
        <dbReference type="ARBA" id="ARBA00022737"/>
    </source>
</evidence>
<dbReference type="SUPFAM" id="SSF52058">
    <property type="entry name" value="L domain-like"/>
    <property type="match status" value="1"/>
</dbReference>
<evidence type="ECO:0000256" key="2">
    <source>
        <dbReference type="ARBA" id="ARBA00022614"/>
    </source>
</evidence>
<dbReference type="Proteomes" id="UP000639772">
    <property type="component" value="Unassembled WGS sequence"/>
</dbReference>
<evidence type="ECO:0000313" key="13">
    <source>
        <dbReference type="EMBL" id="KAG0483020.1"/>
    </source>
</evidence>
<name>A0A835R084_VANPL</name>
<dbReference type="PROSITE" id="PS50011">
    <property type="entry name" value="PROTEIN_KINASE_DOM"/>
    <property type="match status" value="1"/>
</dbReference>
<evidence type="ECO:0000256" key="6">
    <source>
        <dbReference type="ARBA" id="ARBA00022989"/>
    </source>
</evidence>
<proteinExistence type="predicted"/>
<dbReference type="Pfam" id="PF00069">
    <property type="entry name" value="Pkinase"/>
    <property type="match status" value="1"/>
</dbReference>
<keyword evidence="14" id="KW-1185">Reference proteome</keyword>
<feature type="region of interest" description="Disordered" evidence="8">
    <location>
        <begin position="291"/>
        <end position="326"/>
    </location>
</feature>
<evidence type="ECO:0000313" key="12">
    <source>
        <dbReference type="EMBL" id="KAG0480511.1"/>
    </source>
</evidence>
<evidence type="ECO:0000256" key="8">
    <source>
        <dbReference type="SAM" id="MobiDB-lite"/>
    </source>
</evidence>
<feature type="domain" description="Protein kinase" evidence="11">
    <location>
        <begin position="367"/>
        <end position="642"/>
    </location>
</feature>
<feature type="signal peptide" evidence="10">
    <location>
        <begin position="1"/>
        <end position="18"/>
    </location>
</feature>
<feature type="transmembrane region" description="Helical" evidence="9">
    <location>
        <begin position="248"/>
        <end position="269"/>
    </location>
</feature>
<dbReference type="Pfam" id="PF00560">
    <property type="entry name" value="LRR_1"/>
    <property type="match status" value="2"/>
</dbReference>
<dbReference type="EMBL" id="JADCNM010000005">
    <property type="protein sequence ID" value="KAG0483020.1"/>
    <property type="molecule type" value="Genomic_DNA"/>
</dbReference>
<evidence type="ECO:0000256" key="1">
    <source>
        <dbReference type="ARBA" id="ARBA00004370"/>
    </source>
</evidence>
<comment type="caution">
    <text evidence="13">The sequence shown here is derived from an EMBL/GenBank/DDBJ whole genome shotgun (WGS) entry which is preliminary data.</text>
</comment>
<feature type="chain" id="PRO_5033939747" description="Protein kinase domain-containing protein" evidence="10">
    <location>
        <begin position="19"/>
        <end position="690"/>
    </location>
</feature>
<feature type="region of interest" description="Disordered" evidence="8">
    <location>
        <begin position="658"/>
        <end position="690"/>
    </location>
</feature>
<dbReference type="InterPro" id="IPR000719">
    <property type="entry name" value="Prot_kinase_dom"/>
</dbReference>
<dbReference type="Gene3D" id="1.10.510.10">
    <property type="entry name" value="Transferase(Phosphotransferase) domain 1"/>
    <property type="match status" value="1"/>
</dbReference>
<dbReference type="Pfam" id="PF08263">
    <property type="entry name" value="LRRNT_2"/>
    <property type="match status" value="1"/>
</dbReference>
<dbReference type="Gene3D" id="3.80.10.10">
    <property type="entry name" value="Ribonuclease Inhibitor"/>
    <property type="match status" value="2"/>
</dbReference>
<accession>A0A835R084</accession>
<dbReference type="Gene3D" id="3.30.200.20">
    <property type="entry name" value="Phosphorylase Kinase, domain 1"/>
    <property type="match status" value="1"/>
</dbReference>
<keyword evidence="5" id="KW-0677">Repeat</keyword>
<dbReference type="AlphaFoldDB" id="A0A835R084"/>
<dbReference type="InterPro" id="IPR001611">
    <property type="entry name" value="Leu-rich_rpt"/>
</dbReference>
<comment type="subcellular location">
    <subcellularLocation>
        <location evidence="1">Membrane</location>
    </subcellularLocation>
</comment>
<evidence type="ECO:0000256" key="4">
    <source>
        <dbReference type="ARBA" id="ARBA00022729"/>
    </source>
</evidence>
<evidence type="ECO:0000256" key="7">
    <source>
        <dbReference type="ARBA" id="ARBA00023136"/>
    </source>
</evidence>
<sequence>MAADFLLFFLLLVAVGNAAEGGGAEADALLLLKASLNNASALSSWTSGRNHCDPNSPWTGVVCDGGAVSNLRLAGFGLSGRIDVDALTSLPSLRSISLDENSFAGPIPPFSRLQALKSIYLTGNSFSGSIPDDFFAGASHLKKIWFSNNAFDGPIPTSLSKAINLMELHIEGNHFTGAIPNLPMRNLISFDVSNNQLSGPIPSSLTKFNASSFSGNAGLCGPPLATACPGAAATAGVSAAGASAGSSGVAVGLVLVIVVVAGGAVAVAAKRQKDANFRTLGVVHPPASIEEGERKGMGMEKASTEKKAPPQPEAGNGSLAGGERVGSTRRARKNGSCINGAAGGGGSADLVVVNEAKGLFGLADLMKAAAEVMGNGGMGSAYKAVMENGAVVAVKRVREMNRVGKETFEVEMRQLGRLNHPNVLPPLAYHYRKEEKLLISEYIPKGSLLYILHGDRGTDNAALNWPTRLKIIQGIARGMAYLHAELNSIDVPHGNLKSGNVLLTNDFDPLLVDYGFIPLVNPSNASQTMFAYKSPEALLQRQVSPKSDVYCLGIIILELLSGKFPSQYLNNTKGGTDLVLWAGTIVREDVPASILDPSITEGHKAEMLEMERMVRLAAELIEADPDRRPDMKEAAKRIEEVVAAADVCRKQTAGASSVSHTALVTGGAPRTGSITERSRSTGDNNSFAIS</sequence>
<gene>
    <name evidence="13" type="ORF">HPP92_011104</name>
    <name evidence="12" type="ORF">HPP92_011369</name>
</gene>
<dbReference type="EMBL" id="JADCNL010000005">
    <property type="protein sequence ID" value="KAG0480511.1"/>
    <property type="molecule type" value="Genomic_DNA"/>
</dbReference>
<evidence type="ECO:0000259" key="11">
    <source>
        <dbReference type="PROSITE" id="PS50011"/>
    </source>
</evidence>